<dbReference type="STRING" id="200324.A0A2N5SNU5"/>
<keyword evidence="7" id="KW-1185">Reference proteome</keyword>
<dbReference type="OrthoDB" id="2501389at2759"/>
<feature type="compositionally biased region" description="Polar residues" evidence="4">
    <location>
        <begin position="409"/>
        <end position="424"/>
    </location>
</feature>
<protein>
    <recommendedName>
        <fullName evidence="5">Centrosomin N-terminal motif 1 domain-containing protein</fullName>
    </recommendedName>
</protein>
<feature type="coiled-coil region" evidence="3">
    <location>
        <begin position="532"/>
        <end position="950"/>
    </location>
</feature>
<evidence type="ECO:0000259" key="5">
    <source>
        <dbReference type="Pfam" id="PF07989"/>
    </source>
</evidence>
<gene>
    <name evidence="6" type="ORF">PCANC_16906</name>
</gene>
<evidence type="ECO:0000313" key="6">
    <source>
        <dbReference type="EMBL" id="PLW14884.1"/>
    </source>
</evidence>
<feature type="region of interest" description="Disordered" evidence="4">
    <location>
        <begin position="1"/>
        <end position="93"/>
    </location>
</feature>
<comment type="caution">
    <text evidence="6">The sequence shown here is derived from an EMBL/GenBank/DDBJ whole genome shotgun (WGS) entry which is preliminary data.</text>
</comment>
<reference evidence="6 7" key="1">
    <citation type="submission" date="2017-11" db="EMBL/GenBank/DDBJ databases">
        <title>De novo assembly and phasing of dikaryotic genomes from two isolates of Puccinia coronata f. sp. avenae, the causal agent of oat crown rust.</title>
        <authorList>
            <person name="Miller M.E."/>
            <person name="Zhang Y."/>
            <person name="Omidvar V."/>
            <person name="Sperschneider J."/>
            <person name="Schwessinger B."/>
            <person name="Raley C."/>
            <person name="Palmer J.M."/>
            <person name="Garnica D."/>
            <person name="Upadhyaya N."/>
            <person name="Rathjen J."/>
            <person name="Taylor J.M."/>
            <person name="Park R.F."/>
            <person name="Dodds P.N."/>
            <person name="Hirsch C.D."/>
            <person name="Kianian S.F."/>
            <person name="Figueroa M."/>
        </authorList>
    </citation>
    <scope>NUCLEOTIDE SEQUENCE [LARGE SCALE GENOMIC DNA]</scope>
    <source>
        <strain evidence="6">12NC29</strain>
    </source>
</reference>
<dbReference type="Proteomes" id="UP000235388">
    <property type="component" value="Unassembled WGS sequence"/>
</dbReference>
<evidence type="ECO:0000256" key="3">
    <source>
        <dbReference type="SAM" id="Coils"/>
    </source>
</evidence>
<keyword evidence="2" id="KW-0963">Cytoplasm</keyword>
<feature type="compositionally biased region" description="Polar residues" evidence="4">
    <location>
        <begin position="1"/>
        <end position="11"/>
    </location>
</feature>
<feature type="coiled-coil region" evidence="3">
    <location>
        <begin position="424"/>
        <end position="504"/>
    </location>
</feature>
<organism evidence="6 7">
    <name type="scientific">Puccinia coronata f. sp. avenae</name>
    <dbReference type="NCBI Taxonomy" id="200324"/>
    <lineage>
        <taxon>Eukaryota</taxon>
        <taxon>Fungi</taxon>
        <taxon>Dikarya</taxon>
        <taxon>Basidiomycota</taxon>
        <taxon>Pucciniomycotina</taxon>
        <taxon>Pucciniomycetes</taxon>
        <taxon>Pucciniales</taxon>
        <taxon>Pucciniaceae</taxon>
        <taxon>Puccinia</taxon>
    </lineage>
</organism>
<dbReference type="InterPro" id="IPR012943">
    <property type="entry name" value="Cnn_1N"/>
</dbReference>
<dbReference type="GO" id="GO:0005737">
    <property type="term" value="C:cytoplasm"/>
    <property type="evidence" value="ECO:0007669"/>
    <property type="project" value="UniProtKB-SubCell"/>
</dbReference>
<accession>A0A2N5SNU5</accession>
<evidence type="ECO:0000256" key="2">
    <source>
        <dbReference type="ARBA" id="ARBA00022490"/>
    </source>
</evidence>
<evidence type="ECO:0000256" key="4">
    <source>
        <dbReference type="SAM" id="MobiDB-lite"/>
    </source>
</evidence>
<feature type="coiled-coil region" evidence="3">
    <location>
        <begin position="1065"/>
        <end position="1204"/>
    </location>
</feature>
<feature type="region of interest" description="Disordered" evidence="4">
    <location>
        <begin position="386"/>
        <end position="424"/>
    </location>
</feature>
<proteinExistence type="predicted"/>
<dbReference type="Pfam" id="PF07989">
    <property type="entry name" value="Cnn_1N"/>
    <property type="match status" value="1"/>
</dbReference>
<feature type="region of interest" description="Disordered" evidence="4">
    <location>
        <begin position="119"/>
        <end position="160"/>
    </location>
</feature>
<feature type="compositionally biased region" description="Polar residues" evidence="4">
    <location>
        <begin position="314"/>
        <end position="324"/>
    </location>
</feature>
<dbReference type="PANTHER" id="PTHR18937">
    <property type="entry name" value="STRUCTURAL MAINTENANCE OF CHROMOSOMES SMC FAMILY MEMBER"/>
    <property type="match status" value="1"/>
</dbReference>
<dbReference type="AlphaFoldDB" id="A0A2N5SNU5"/>
<feature type="region of interest" description="Disordered" evidence="4">
    <location>
        <begin position="294"/>
        <end position="324"/>
    </location>
</feature>
<comment type="subcellular location">
    <subcellularLocation>
        <location evidence="1">Cytoplasm</location>
    </subcellularLocation>
</comment>
<name>A0A2N5SNU5_9BASI</name>
<sequence length="1215" mass="140326">MDHPDQSTGDATTAPDKTTGGVSRLAGLTFGTDEDSFHSQDYEQPTRAAPSKITDRKKKSTRNTNTTTANPSDKNRTELDFSNQTDDTDGMMNELGGYINQKHPRKSLALNDSAAFIISPPSSPEASRLERGPSSSHPKRLSPGLRTLNSADPIRGGGNHLTLREQEKVIDEVKKENFNLKLKIYFLEDRLAKLAPDQVDLALKENVEIKVEFQTVRQELKRYKRLLLEAERAIELAKTERDQLLEQKALSEERTSSGLQYQVKKARDEAVVKDKSIQNLESEVQRLKDQLKRFSSKEKEMRNTPSHSRHHNRTSMSNQSVDEWSNQEHMIEIKNLKNELTEERQLKEDLLGDNQDLRHRLIETKNALQDTQDEIQRISRVEEHGYRSHQISRAQSRFEEDPDDYLSSGRKSALTSISTGGTSNQKMMKEFKQEINDLEKQIRELEGENIELRSQVNAQVKMLTTKNAEKDKLQDQVSNLKREIMDLQDELDQDAHEFQKFQQAGSTSLHDQAADEVREELNMYRDKSASALLTLEKKEKVVDELNAELEERDAFFNEEIQKLTNQYNQELEAVKAERDEYQEVLDEREDQIAELSDQLREVINLQEETDRSLREARSRLKEKEKDYNLILQDLEAAQTDLKEIGAGNRELATEVNEKDQQISELNAELDELEQEASNRATVHEQVVAKLKQKLNSTKSELTELSIQHESCISELKFLQDKHEELQLRQAEMEERRKVESDLKRRLERELDDLERELRGTREEMDLQIIASKKEKREIQSSFQLTLDAKQKALSQAESDVANLRGKLEIREGDIEKLEKMLRRLENESNQINQSQSHDKISLELEIERIQRDLLNSNQESHAFKEQNLALKNQIAKFQAAASALNSEKDELADKLEGIKRARDSLNEKYEEQTKNLRETQNDLSVTKNRLQSLEDELASDHLQLNKYENQYKDQISERNTLLLTIYQYIDKLLNSGSTHRRISSANDVKPFSNFSVFHESIINRLKSLGAMQSGFDTKIKDVEKKLEKQYTSLKRQHDSRMRQLDQFETTIKAATDTQRQWRARLTTKQGEVDAARETCNELQKQISSLKTRASIAGSSPGSITEQRQALTKVGNLEKKLAATQNQLKLTEEKFNEAKVKVATVESSWQARLKELQDRNKELEEKVKREKRSAKERKTDLDNQVSELKEQITLSDQRAKKLEDLLVTQKSQLDPK</sequence>
<keyword evidence="3" id="KW-0175">Coiled coil</keyword>
<evidence type="ECO:0000256" key="1">
    <source>
        <dbReference type="ARBA" id="ARBA00004496"/>
    </source>
</evidence>
<dbReference type="EMBL" id="PGCJ01000910">
    <property type="protein sequence ID" value="PLW14884.1"/>
    <property type="molecule type" value="Genomic_DNA"/>
</dbReference>
<feature type="domain" description="Centrosomin N-terminal motif 1" evidence="5">
    <location>
        <begin position="162"/>
        <end position="235"/>
    </location>
</feature>
<evidence type="ECO:0000313" key="7">
    <source>
        <dbReference type="Proteomes" id="UP000235388"/>
    </source>
</evidence>
<dbReference type="GO" id="GO:0005815">
    <property type="term" value="C:microtubule organizing center"/>
    <property type="evidence" value="ECO:0007669"/>
    <property type="project" value="InterPro"/>
</dbReference>
<dbReference type="Gene3D" id="1.10.287.1490">
    <property type="match status" value="3"/>
</dbReference>